<protein>
    <recommendedName>
        <fullName evidence="4 9">Signal recognition particle subunit SRP72</fullName>
    </recommendedName>
</protein>
<comment type="function">
    <text evidence="9">Component of the signal recognition particle (SRP) complex, a ribonucleoprotein complex that mediates the cotranslational targeting of secretory and membrane proteins to the endoplasmic reticulum (ER).</text>
</comment>
<keyword evidence="5 9" id="KW-0963">Cytoplasm</keyword>
<evidence type="ECO:0000313" key="13">
    <source>
        <dbReference type="Proteomes" id="UP000262825"/>
    </source>
</evidence>
<feature type="compositionally biased region" description="Basic residues" evidence="10">
    <location>
        <begin position="601"/>
        <end position="621"/>
    </location>
</feature>
<gene>
    <name evidence="12" type="ORF">SCODWIG_01270</name>
</gene>
<dbReference type="GO" id="GO:0005783">
    <property type="term" value="C:endoplasmic reticulum"/>
    <property type="evidence" value="ECO:0007669"/>
    <property type="project" value="UniProtKB-SubCell"/>
</dbReference>
<feature type="domain" description="Signal recognition particle SRP72 subunit RNA-binding" evidence="11">
    <location>
        <begin position="527"/>
        <end position="572"/>
    </location>
</feature>
<dbReference type="OrthoDB" id="5421607at2759"/>
<dbReference type="InterPro" id="IPR026270">
    <property type="entry name" value="SRP72"/>
</dbReference>
<dbReference type="PANTHER" id="PTHR14094:SF9">
    <property type="entry name" value="SIGNAL RECOGNITION PARTICLE SUBUNIT SRP72"/>
    <property type="match status" value="1"/>
</dbReference>
<feature type="compositionally biased region" description="Basic and acidic residues" evidence="10">
    <location>
        <begin position="554"/>
        <end position="569"/>
    </location>
</feature>
<keyword evidence="13" id="KW-1185">Reference proteome</keyword>
<dbReference type="GO" id="GO:0005786">
    <property type="term" value="C:signal recognition particle, endoplasmic reticulum targeting"/>
    <property type="evidence" value="ECO:0007669"/>
    <property type="project" value="UniProtKB-UniRule"/>
</dbReference>
<dbReference type="Pfam" id="PF08492">
    <property type="entry name" value="SRP72"/>
    <property type="match status" value="1"/>
</dbReference>
<dbReference type="GO" id="GO:0043022">
    <property type="term" value="F:ribosome binding"/>
    <property type="evidence" value="ECO:0007669"/>
    <property type="project" value="TreeGrafter"/>
</dbReference>
<sequence>MATLDKLLSKLDIEESDELYSQIEEAAFKTLPKNIKIYLVALIKKDMYVKAYECLQKYKDYILSNVENSHFYLEQLYIYYKLNKRKEFEDVLSFIDGEGSKRVSDFEKKGILHLRAQFYYKCGESDKAFQIYTQLIALSLSQTSTSASLDDPLELAVNQACTSNNATFTTITNMELPYSYDLFLNKAILATKTGHFDLAENFLYKAKDLAQEKDELSMVELQLAYIKKDDNKAKKQILNKLLSKHENGLIHVLAKNNLKSLESPFSTVLSNLPLVLRDMEMSSINELRSKFKFSPQENNIIWNNVLLLKLFSNSSIGCSNMSNSSSLQYALTKYKAIVNDIVMEPYKTQAKKFYHYLIKNIGNFKAENYSNNLALLLLAVQLQIKAKNLDNAIRLCELFFNKYAQEFKIYSFVLSLVLLQLYKQENRKESLTRLLTSLLEIFETDCNISGAEDFWEFIHYKLVELGDIKNANRIKLPHFDDTSDASSNKVKLNLDTIDISHLISRGITPFMKGKTKTNSNKIVKPRLKKKRKQKKISYMLKKSKRLPKNYDPNVKPDPERWLPLRDRSSYKPSKKEKKLGIKRTQGGINEKKLEKQLDITKKKKVNVKKGVSGKKKKGNRR</sequence>
<dbReference type="InterPro" id="IPR013699">
    <property type="entry name" value="Signal_recog_part_SRP72_RNA-bd"/>
</dbReference>
<dbReference type="InterPro" id="IPR011990">
    <property type="entry name" value="TPR-like_helical_dom_sf"/>
</dbReference>
<evidence type="ECO:0000256" key="4">
    <source>
        <dbReference type="ARBA" id="ARBA00018350"/>
    </source>
</evidence>
<evidence type="ECO:0000256" key="9">
    <source>
        <dbReference type="PIRNR" id="PIRNR038922"/>
    </source>
</evidence>
<evidence type="ECO:0000256" key="1">
    <source>
        <dbReference type="ARBA" id="ARBA00004240"/>
    </source>
</evidence>
<dbReference type="PANTHER" id="PTHR14094">
    <property type="entry name" value="SIGNAL RECOGNITION PARTICLE 72"/>
    <property type="match status" value="1"/>
</dbReference>
<keyword evidence="6" id="KW-0256">Endoplasmic reticulum</keyword>
<organism evidence="12 13">
    <name type="scientific">Saccharomycodes ludwigii</name>
    <dbReference type="NCBI Taxonomy" id="36035"/>
    <lineage>
        <taxon>Eukaryota</taxon>
        <taxon>Fungi</taxon>
        <taxon>Dikarya</taxon>
        <taxon>Ascomycota</taxon>
        <taxon>Saccharomycotina</taxon>
        <taxon>Saccharomycetes</taxon>
        <taxon>Saccharomycodales</taxon>
        <taxon>Saccharomycodaceae</taxon>
        <taxon>Saccharomycodes</taxon>
    </lineage>
</organism>
<comment type="similarity">
    <text evidence="3 9">Belongs to the SRP72 family.</text>
</comment>
<feature type="compositionally biased region" description="Basic residues" evidence="10">
    <location>
        <begin position="572"/>
        <end position="581"/>
    </location>
</feature>
<name>A0A376B4K1_9ASCO</name>
<dbReference type="EMBL" id="UFAJ01000153">
    <property type="protein sequence ID" value="SSD59509.1"/>
    <property type="molecule type" value="Genomic_DNA"/>
</dbReference>
<evidence type="ECO:0000259" key="11">
    <source>
        <dbReference type="Pfam" id="PF08492"/>
    </source>
</evidence>
<feature type="region of interest" description="Disordered" evidence="10">
    <location>
        <begin position="544"/>
        <end position="621"/>
    </location>
</feature>
<evidence type="ECO:0000256" key="10">
    <source>
        <dbReference type="SAM" id="MobiDB-lite"/>
    </source>
</evidence>
<dbReference type="PIRSF" id="PIRSF038922">
    <property type="entry name" value="SRP72"/>
    <property type="match status" value="1"/>
</dbReference>
<evidence type="ECO:0000256" key="3">
    <source>
        <dbReference type="ARBA" id="ARBA00007676"/>
    </source>
</evidence>
<dbReference type="AlphaFoldDB" id="A0A376B4K1"/>
<accession>A0A376B4K1</accession>
<proteinExistence type="inferred from homology"/>
<keyword evidence="8 9" id="KW-0687">Ribonucleoprotein</keyword>
<dbReference type="VEuPathDB" id="FungiDB:SCODWIG_01270"/>
<dbReference type="GO" id="GO:0008312">
    <property type="term" value="F:7S RNA binding"/>
    <property type="evidence" value="ECO:0007669"/>
    <property type="project" value="InterPro"/>
</dbReference>
<evidence type="ECO:0000256" key="7">
    <source>
        <dbReference type="ARBA" id="ARBA00023135"/>
    </source>
</evidence>
<comment type="subcellular location">
    <subcellularLocation>
        <location evidence="2 9">Cytoplasm</location>
    </subcellularLocation>
    <subcellularLocation>
        <location evidence="1">Endoplasmic reticulum</location>
    </subcellularLocation>
</comment>
<evidence type="ECO:0000256" key="5">
    <source>
        <dbReference type="ARBA" id="ARBA00022490"/>
    </source>
</evidence>
<keyword evidence="7 9" id="KW-0733">Signal recognition particle</keyword>
<dbReference type="Gene3D" id="1.25.40.10">
    <property type="entry name" value="Tetratricopeptide repeat domain"/>
    <property type="match status" value="1"/>
</dbReference>
<evidence type="ECO:0000313" key="12">
    <source>
        <dbReference type="EMBL" id="SSD59509.1"/>
    </source>
</evidence>
<dbReference type="GO" id="GO:0006614">
    <property type="term" value="P:SRP-dependent cotranslational protein targeting to membrane"/>
    <property type="evidence" value="ECO:0007669"/>
    <property type="project" value="UniProtKB-UniRule"/>
</dbReference>
<evidence type="ECO:0000256" key="2">
    <source>
        <dbReference type="ARBA" id="ARBA00004496"/>
    </source>
</evidence>
<evidence type="ECO:0000256" key="8">
    <source>
        <dbReference type="ARBA" id="ARBA00023274"/>
    </source>
</evidence>
<feature type="compositionally biased region" description="Basic and acidic residues" evidence="10">
    <location>
        <begin position="589"/>
        <end position="600"/>
    </location>
</feature>
<reference evidence="13" key="1">
    <citation type="submission" date="2018-06" db="EMBL/GenBank/DDBJ databases">
        <authorList>
            <person name="Guldener U."/>
        </authorList>
    </citation>
    <scope>NUCLEOTIDE SEQUENCE [LARGE SCALE GENOMIC DNA]</scope>
    <source>
        <strain evidence="13">UTAD17</strain>
    </source>
</reference>
<dbReference type="SUPFAM" id="SSF48452">
    <property type="entry name" value="TPR-like"/>
    <property type="match status" value="1"/>
</dbReference>
<dbReference type="Proteomes" id="UP000262825">
    <property type="component" value="Unassembled WGS sequence"/>
</dbReference>
<evidence type="ECO:0000256" key="6">
    <source>
        <dbReference type="ARBA" id="ARBA00022824"/>
    </source>
</evidence>